<comment type="caution">
    <text evidence="2">The sequence shown here is derived from an EMBL/GenBank/DDBJ whole genome shotgun (WGS) entry which is preliminary data.</text>
</comment>
<dbReference type="EMBL" id="JAPWTJ010000769">
    <property type="protein sequence ID" value="KAJ8975770.1"/>
    <property type="molecule type" value="Genomic_DNA"/>
</dbReference>
<dbReference type="Pfam" id="PF00567">
    <property type="entry name" value="TUDOR"/>
    <property type="match status" value="2"/>
</dbReference>
<dbReference type="PANTHER" id="PTHR22948">
    <property type="entry name" value="TUDOR DOMAIN CONTAINING PROTEIN"/>
    <property type="match status" value="1"/>
</dbReference>
<name>A0ABQ9JDZ6_9CUCU</name>
<evidence type="ECO:0000259" key="1">
    <source>
        <dbReference type="PROSITE" id="PS50304"/>
    </source>
</evidence>
<dbReference type="Gene3D" id="2.30.30.140">
    <property type="match status" value="2"/>
</dbReference>
<dbReference type="SUPFAM" id="SSF63748">
    <property type="entry name" value="Tudor/PWWP/MBT"/>
    <property type="match status" value="2"/>
</dbReference>
<protein>
    <recommendedName>
        <fullName evidence="1">Tudor domain-containing protein</fullName>
    </recommendedName>
</protein>
<dbReference type="InterPro" id="IPR002999">
    <property type="entry name" value="Tudor"/>
</dbReference>
<accession>A0ABQ9JDZ6</accession>
<keyword evidence="3" id="KW-1185">Reference proteome</keyword>
<dbReference type="InterPro" id="IPR050621">
    <property type="entry name" value="Tudor_domain_containing"/>
</dbReference>
<feature type="domain" description="Tudor" evidence="1">
    <location>
        <begin position="1"/>
        <end position="31"/>
    </location>
</feature>
<proteinExistence type="predicted"/>
<dbReference type="InterPro" id="IPR035437">
    <property type="entry name" value="SNase_OB-fold_sf"/>
</dbReference>
<dbReference type="PANTHER" id="PTHR22948:SF29">
    <property type="entry name" value="FI02030P-RELATED"/>
    <property type="match status" value="1"/>
</dbReference>
<sequence>MMFGVFFIDYGDEMVIPKSNIYQLKREFALSQAQAFVCRLVGLEELYEASTSSEVLQSILYKQVILEMGADNIFDENSTDLSIPVFLYDFQTGNSINQEMIPLLTIESASPVLQKDTITEVYVSNIESNSDVYIHIHSHGFDSLQQMLATLETQILTNPPTNLIAPITKQNCEDKSYKLDDHWYRVTIIDWSPNEDLAQIYFVDYGNTDVINIKEDILYPLDKLSEILSQYPHQAVRVRMAGINNVPRTL</sequence>
<evidence type="ECO:0000313" key="3">
    <source>
        <dbReference type="Proteomes" id="UP001162164"/>
    </source>
</evidence>
<gene>
    <name evidence="2" type="ORF">NQ317_004820</name>
</gene>
<dbReference type="Gene3D" id="2.40.50.90">
    <property type="match status" value="2"/>
</dbReference>
<dbReference type="Proteomes" id="UP001162164">
    <property type="component" value="Unassembled WGS sequence"/>
</dbReference>
<evidence type="ECO:0000313" key="2">
    <source>
        <dbReference type="EMBL" id="KAJ8975770.1"/>
    </source>
</evidence>
<feature type="domain" description="Tudor" evidence="1">
    <location>
        <begin position="165"/>
        <end position="226"/>
    </location>
</feature>
<reference evidence="2" key="1">
    <citation type="journal article" date="2023" name="Insect Mol. Biol.">
        <title>Genome sequencing provides insights into the evolution of gene families encoding plant cell wall-degrading enzymes in longhorned beetles.</title>
        <authorList>
            <person name="Shin N.R."/>
            <person name="Okamura Y."/>
            <person name="Kirsch R."/>
            <person name="Pauchet Y."/>
        </authorList>
    </citation>
    <scope>NUCLEOTIDE SEQUENCE</scope>
    <source>
        <strain evidence="2">MMC_N1</strain>
    </source>
</reference>
<organism evidence="2 3">
    <name type="scientific">Molorchus minor</name>
    <dbReference type="NCBI Taxonomy" id="1323400"/>
    <lineage>
        <taxon>Eukaryota</taxon>
        <taxon>Metazoa</taxon>
        <taxon>Ecdysozoa</taxon>
        <taxon>Arthropoda</taxon>
        <taxon>Hexapoda</taxon>
        <taxon>Insecta</taxon>
        <taxon>Pterygota</taxon>
        <taxon>Neoptera</taxon>
        <taxon>Endopterygota</taxon>
        <taxon>Coleoptera</taxon>
        <taxon>Polyphaga</taxon>
        <taxon>Cucujiformia</taxon>
        <taxon>Chrysomeloidea</taxon>
        <taxon>Cerambycidae</taxon>
        <taxon>Lamiinae</taxon>
        <taxon>Monochamini</taxon>
        <taxon>Molorchus</taxon>
    </lineage>
</organism>
<dbReference type="PROSITE" id="PS50304">
    <property type="entry name" value="TUDOR"/>
    <property type="match status" value="2"/>
</dbReference>